<accession>A0A2K3NE82</accession>
<comment type="caution">
    <text evidence="2">The sequence shown here is derived from an EMBL/GenBank/DDBJ whole genome shotgun (WGS) entry which is preliminary data.</text>
</comment>
<evidence type="ECO:0000313" key="3">
    <source>
        <dbReference type="Proteomes" id="UP000236291"/>
    </source>
</evidence>
<dbReference type="AlphaFoldDB" id="A0A2K3NE82"/>
<evidence type="ECO:0000313" key="2">
    <source>
        <dbReference type="EMBL" id="PNY01348.1"/>
    </source>
</evidence>
<dbReference type="Proteomes" id="UP000236291">
    <property type="component" value="Unassembled WGS sequence"/>
</dbReference>
<proteinExistence type="predicted"/>
<reference evidence="2 3" key="2">
    <citation type="journal article" date="2017" name="Front. Plant Sci.">
        <title>Gene Classification and Mining of Molecular Markers Useful in Red Clover (Trifolium pratense) Breeding.</title>
        <authorList>
            <person name="Istvanek J."/>
            <person name="Dluhosova J."/>
            <person name="Dluhos P."/>
            <person name="Patkova L."/>
            <person name="Nedelnik J."/>
            <person name="Repkova J."/>
        </authorList>
    </citation>
    <scope>NUCLEOTIDE SEQUENCE [LARGE SCALE GENOMIC DNA]</scope>
    <source>
        <strain evidence="3">cv. Tatra</strain>
        <tissue evidence="2">Young leaves</tissue>
    </source>
</reference>
<evidence type="ECO:0000259" key="1">
    <source>
        <dbReference type="Pfam" id="PF10536"/>
    </source>
</evidence>
<organism evidence="2 3">
    <name type="scientific">Trifolium pratense</name>
    <name type="common">Red clover</name>
    <dbReference type="NCBI Taxonomy" id="57577"/>
    <lineage>
        <taxon>Eukaryota</taxon>
        <taxon>Viridiplantae</taxon>
        <taxon>Streptophyta</taxon>
        <taxon>Embryophyta</taxon>
        <taxon>Tracheophyta</taxon>
        <taxon>Spermatophyta</taxon>
        <taxon>Magnoliopsida</taxon>
        <taxon>eudicotyledons</taxon>
        <taxon>Gunneridae</taxon>
        <taxon>Pentapetalae</taxon>
        <taxon>rosids</taxon>
        <taxon>fabids</taxon>
        <taxon>Fabales</taxon>
        <taxon>Fabaceae</taxon>
        <taxon>Papilionoideae</taxon>
        <taxon>50 kb inversion clade</taxon>
        <taxon>NPAAA clade</taxon>
        <taxon>Hologalegina</taxon>
        <taxon>IRL clade</taxon>
        <taxon>Trifolieae</taxon>
        <taxon>Trifolium</taxon>
    </lineage>
</organism>
<dbReference type="InterPro" id="IPR019557">
    <property type="entry name" value="AminoTfrase-like_pln_mobile"/>
</dbReference>
<protein>
    <recommendedName>
        <fullName evidence="1">Aminotransferase-like plant mobile domain-containing protein</fullName>
    </recommendedName>
</protein>
<feature type="domain" description="Aminotransferase-like plant mobile" evidence="1">
    <location>
        <begin position="179"/>
        <end position="302"/>
    </location>
</feature>
<gene>
    <name evidence="2" type="ORF">L195_g024640</name>
</gene>
<dbReference type="Pfam" id="PF10536">
    <property type="entry name" value="PMD"/>
    <property type="match status" value="1"/>
</dbReference>
<sequence length="368" mass="42365">MASSSNSSQVPFPGKWSEFPIADGGIKYVPEPKDIKEHKLIWQSQVIIPFAVNKSIYAFGGPVPDELSLTREVDEIFPCFETCEPRIFNSKPYNFEYLLNNYKPFRSHPYYGNSLYLTWLDRVEKAFGDFWKDYGIFELIQFSRWYDDTLFDVSAITGLRPYGKTYSPSDSSDNITLNYKENAFSAYILKHSGPDNEEVSDEEHVAFLNLWLSHYVFCSRSLQIARKFIPMAVQIHEGNHFALGRLLLATLYELIGDVCDNLKGLVPAKSKSKKTVTDGGFQVAGPMWLLQLWLNATFEKELGLFIPTEHQNSIARRKVEGTRLIRLQPNPLEQNSQQLFMKYMKTYLAIDEFKPEHAPFVMRPIGPH</sequence>
<dbReference type="EMBL" id="ASHM01019997">
    <property type="protein sequence ID" value="PNY01348.1"/>
    <property type="molecule type" value="Genomic_DNA"/>
</dbReference>
<name>A0A2K3NE82_TRIPR</name>
<reference evidence="2 3" key="1">
    <citation type="journal article" date="2014" name="Am. J. Bot.">
        <title>Genome assembly and annotation for red clover (Trifolium pratense; Fabaceae).</title>
        <authorList>
            <person name="Istvanek J."/>
            <person name="Jaros M."/>
            <person name="Krenek A."/>
            <person name="Repkova J."/>
        </authorList>
    </citation>
    <scope>NUCLEOTIDE SEQUENCE [LARGE SCALE GENOMIC DNA]</scope>
    <source>
        <strain evidence="3">cv. Tatra</strain>
        <tissue evidence="2">Young leaves</tissue>
    </source>
</reference>